<dbReference type="SUPFAM" id="SSF53448">
    <property type="entry name" value="Nucleotide-diphospho-sugar transferases"/>
    <property type="match status" value="1"/>
</dbReference>
<reference evidence="3 4" key="1">
    <citation type="submission" date="2018-05" db="EMBL/GenBank/DDBJ databases">
        <title>Description of Sphingomonas pokkalii sp nov, isolated from the rhizosphere of saline tolerant pokkali rice and its draft genome analysis.</title>
        <authorList>
            <person name="Menon R."/>
            <person name="Kumari S."/>
            <person name="Rameshkumar N."/>
        </authorList>
    </citation>
    <scope>NUCLEOTIDE SEQUENCE [LARGE SCALE GENOMIC DNA]</scope>
    <source>
        <strain evidence="3 4">L3B27</strain>
    </source>
</reference>
<dbReference type="PANTHER" id="PTHR43630">
    <property type="entry name" value="POLY-BETA-1,6-N-ACETYL-D-GLUCOSAMINE SYNTHASE"/>
    <property type="match status" value="1"/>
</dbReference>
<dbReference type="InterPro" id="IPR029044">
    <property type="entry name" value="Nucleotide-diphossugar_trans"/>
</dbReference>
<dbReference type="InterPro" id="IPR011990">
    <property type="entry name" value="TPR-like_helical_dom_sf"/>
</dbReference>
<organism evidence="3 4">
    <name type="scientific">Sphingomonas pokkalii</name>
    <dbReference type="NCBI Taxonomy" id="2175090"/>
    <lineage>
        <taxon>Bacteria</taxon>
        <taxon>Pseudomonadati</taxon>
        <taxon>Pseudomonadota</taxon>
        <taxon>Alphaproteobacteria</taxon>
        <taxon>Sphingomonadales</taxon>
        <taxon>Sphingomonadaceae</taxon>
        <taxon>Sphingomonas</taxon>
    </lineage>
</organism>
<keyword evidence="4" id="KW-1185">Reference proteome</keyword>
<sequence length="345" mass="37585">MIARDEARSIARCLESVRPHVDRMIVVDTGSTDDTRDIAFRLGAEVHDFAWRDDFSVARNAALDRSDADWNLVLDADEWLAGGIDALAPAVLPPVAVQPPRFVGCIRILNESGSGEPTRRFLPRILPRGVRYAGRIHEHPISDLPFVPLALEVGHDGYVEAQLARKSGRNLLLLERSLQDDPGDTYLWYQLGRERLVRGDPAGAAEALRTAYRGVGPDAAYRHAIVLSAIQALKQAERFEEALALVDAEQFAWPDSPDFYFAVAGLYLDWAGRNPEIALDQLLPVAEGAWLRCLAIGEQPNLDGSVPGCGSYLAAGNLAILYQGLGIADKAGEFAALEQALRAAA</sequence>
<dbReference type="OrthoDB" id="9815923at2"/>
<comment type="similarity">
    <text evidence="1">Belongs to the glycosyltransferase 2 family. WaaE/KdtX subfamily.</text>
</comment>
<evidence type="ECO:0000313" key="4">
    <source>
        <dbReference type="Proteomes" id="UP000245890"/>
    </source>
</evidence>
<accession>A0A2U0SF72</accession>
<evidence type="ECO:0000259" key="2">
    <source>
        <dbReference type="Pfam" id="PF00535"/>
    </source>
</evidence>
<evidence type="ECO:0000313" key="3">
    <source>
        <dbReference type="EMBL" id="PVX30026.1"/>
    </source>
</evidence>
<dbReference type="PANTHER" id="PTHR43630:SF2">
    <property type="entry name" value="GLYCOSYLTRANSFERASE"/>
    <property type="match status" value="1"/>
</dbReference>
<dbReference type="Gene3D" id="1.25.40.10">
    <property type="entry name" value="Tetratricopeptide repeat domain"/>
    <property type="match status" value="1"/>
</dbReference>
<dbReference type="CDD" id="cd02511">
    <property type="entry name" value="Beta4Glucosyltransferase"/>
    <property type="match status" value="1"/>
</dbReference>
<dbReference type="GO" id="GO:0016740">
    <property type="term" value="F:transferase activity"/>
    <property type="evidence" value="ECO:0007669"/>
    <property type="project" value="UniProtKB-KW"/>
</dbReference>
<dbReference type="Pfam" id="PF00535">
    <property type="entry name" value="Glycos_transf_2"/>
    <property type="match status" value="1"/>
</dbReference>
<protein>
    <submittedName>
        <fullName evidence="3">Family 2 glycosyl transferase</fullName>
    </submittedName>
</protein>
<dbReference type="InterPro" id="IPR001173">
    <property type="entry name" value="Glyco_trans_2-like"/>
</dbReference>
<proteinExistence type="inferred from homology"/>
<dbReference type="EMBL" id="QENQ01000001">
    <property type="protein sequence ID" value="PVX30026.1"/>
    <property type="molecule type" value="Genomic_DNA"/>
</dbReference>
<keyword evidence="3" id="KW-0808">Transferase</keyword>
<dbReference type="AlphaFoldDB" id="A0A2U0SF72"/>
<dbReference type="Gene3D" id="3.90.550.10">
    <property type="entry name" value="Spore Coat Polysaccharide Biosynthesis Protein SpsA, Chain A"/>
    <property type="match status" value="1"/>
</dbReference>
<name>A0A2U0SF72_9SPHN</name>
<gene>
    <name evidence="3" type="ORF">DD559_12380</name>
</gene>
<dbReference type="Proteomes" id="UP000245890">
    <property type="component" value="Unassembled WGS sequence"/>
</dbReference>
<dbReference type="SUPFAM" id="SSF48452">
    <property type="entry name" value="TPR-like"/>
    <property type="match status" value="1"/>
</dbReference>
<feature type="domain" description="Glycosyltransferase 2-like" evidence="2">
    <location>
        <begin position="1"/>
        <end position="81"/>
    </location>
</feature>
<comment type="caution">
    <text evidence="3">The sequence shown here is derived from an EMBL/GenBank/DDBJ whole genome shotgun (WGS) entry which is preliminary data.</text>
</comment>
<evidence type="ECO:0000256" key="1">
    <source>
        <dbReference type="ARBA" id="ARBA00038494"/>
    </source>
</evidence>